<keyword evidence="8 18" id="KW-0479">Metal-binding</keyword>
<comment type="similarity">
    <text evidence="1 18 20">Belongs to the ApbE family.</text>
</comment>
<dbReference type="PANTHER" id="PTHR30040:SF2">
    <property type="entry name" value="FAD:PROTEIN FMN TRANSFERASE"/>
    <property type="match status" value="1"/>
</dbReference>
<dbReference type="PIRSF" id="PIRSF006268">
    <property type="entry name" value="ApbE"/>
    <property type="match status" value="1"/>
</dbReference>
<evidence type="ECO:0000256" key="12">
    <source>
        <dbReference type="ARBA" id="ARBA00023136"/>
    </source>
</evidence>
<dbReference type="GO" id="GO:0046872">
    <property type="term" value="F:metal ion binding"/>
    <property type="evidence" value="ECO:0007669"/>
    <property type="project" value="UniProtKB-UniRule"/>
</dbReference>
<evidence type="ECO:0000256" key="9">
    <source>
        <dbReference type="ARBA" id="ARBA00022729"/>
    </source>
</evidence>
<evidence type="ECO:0000256" key="10">
    <source>
        <dbReference type="ARBA" id="ARBA00022827"/>
    </source>
</evidence>
<evidence type="ECO:0000256" key="19">
    <source>
        <dbReference type="PIRSR" id="PIRSR006268-2"/>
    </source>
</evidence>
<evidence type="ECO:0000256" key="4">
    <source>
        <dbReference type="ARBA" id="ARBA00022475"/>
    </source>
</evidence>
<evidence type="ECO:0000313" key="22">
    <source>
        <dbReference type="Proteomes" id="UP000219336"/>
    </source>
</evidence>
<comment type="subcellular location">
    <subcellularLocation>
        <location evidence="17 20">Cell inner membrane</location>
        <topology evidence="17 20">Lipid-anchor</topology>
        <orientation evidence="17 20">Periplasmic side</orientation>
    </subcellularLocation>
</comment>
<gene>
    <name evidence="21" type="primary">apbE</name>
    <name evidence="21" type="ORF">VTH8203_04150</name>
</gene>
<keyword evidence="4" id="KW-1003">Cell membrane</keyword>
<keyword evidence="5 20" id="KW-0997">Cell inner membrane</keyword>
<evidence type="ECO:0000256" key="3">
    <source>
        <dbReference type="ARBA" id="ARBA00016337"/>
    </source>
</evidence>
<keyword evidence="12" id="KW-0472">Membrane</keyword>
<dbReference type="FunFam" id="3.10.520.10:FF:000001">
    <property type="entry name" value="FAD:protein FMN transferase"/>
    <property type="match status" value="1"/>
</dbReference>
<dbReference type="GO" id="GO:0005886">
    <property type="term" value="C:plasma membrane"/>
    <property type="evidence" value="ECO:0007669"/>
    <property type="project" value="UniProtKB-SubCell"/>
</dbReference>
<feature type="signal peptide" evidence="20">
    <location>
        <begin position="1"/>
        <end position="22"/>
    </location>
</feature>
<accession>A0A240ER25</accession>
<dbReference type="Pfam" id="PF02424">
    <property type="entry name" value="ApbE"/>
    <property type="match status" value="1"/>
</dbReference>
<keyword evidence="22" id="KW-1185">Reference proteome</keyword>
<evidence type="ECO:0000256" key="13">
    <source>
        <dbReference type="ARBA" id="ARBA00023139"/>
    </source>
</evidence>
<keyword evidence="13" id="KW-0564">Palmitate</keyword>
<feature type="binding site" evidence="19">
    <location>
        <position position="178"/>
    </location>
    <ligand>
        <name>Mg(2+)</name>
        <dbReference type="ChEBI" id="CHEBI:18420"/>
    </ligand>
</feature>
<dbReference type="Proteomes" id="UP000219336">
    <property type="component" value="Unassembled WGS sequence"/>
</dbReference>
<keyword evidence="14 20" id="KW-0449">Lipoprotein</keyword>
<feature type="binding site" evidence="19">
    <location>
        <position position="292"/>
    </location>
    <ligand>
        <name>Mg(2+)</name>
        <dbReference type="ChEBI" id="CHEBI:18420"/>
    </ligand>
</feature>
<evidence type="ECO:0000256" key="17">
    <source>
        <dbReference type="ARBA" id="ARBA00060485"/>
    </source>
</evidence>
<sequence length="341" mass="37935">MFHLAKYIKLMAVALFATIILSGCGDNREQVHLSGPTMGTIYNVKYIVTDTSPKPEVIQAEINRLLEEVNDQMSTYRQDSELSRFNRYYGKEPFPVSRQTALVVNEAIRLNAVTQGALDVTVGPLVNLWGFGPEARPEVVPSDEELAARKAQTGIKHLSATDTTLRKDLRSLYVDLSTIAKGWGVDVLADYLESIGIQDYMVEVGGEMRLKGLNRDNVRWRIAIEKPTVDERSVQEIIEPGDMAIATSGDYRNYFEKDGVRYSHIIDPTTGKPIHNKVVSVTVLDKSSMTADGLATGLMVLGEEKALEIAEKNNIPAFIIVKTEDGFEEFASEAFKPYLNK</sequence>
<evidence type="ECO:0000256" key="1">
    <source>
        <dbReference type="ARBA" id="ARBA00008282"/>
    </source>
</evidence>
<evidence type="ECO:0000256" key="11">
    <source>
        <dbReference type="ARBA" id="ARBA00022842"/>
    </source>
</evidence>
<dbReference type="PANTHER" id="PTHR30040">
    <property type="entry name" value="THIAMINE BIOSYNTHESIS LIPOPROTEIN APBE"/>
    <property type="match status" value="1"/>
</dbReference>
<dbReference type="Gene3D" id="3.10.520.10">
    <property type="entry name" value="ApbE-like domains"/>
    <property type="match status" value="1"/>
</dbReference>
<evidence type="ECO:0000256" key="14">
    <source>
        <dbReference type="ARBA" id="ARBA00023288"/>
    </source>
</evidence>
<proteinExistence type="inferred from homology"/>
<comment type="catalytic activity">
    <reaction evidence="16 18 20">
        <text>L-threonyl-[protein] + FAD = FMN-L-threonyl-[protein] + AMP + H(+)</text>
        <dbReference type="Rhea" id="RHEA:36847"/>
        <dbReference type="Rhea" id="RHEA-COMP:11060"/>
        <dbReference type="Rhea" id="RHEA-COMP:11061"/>
        <dbReference type="ChEBI" id="CHEBI:15378"/>
        <dbReference type="ChEBI" id="CHEBI:30013"/>
        <dbReference type="ChEBI" id="CHEBI:57692"/>
        <dbReference type="ChEBI" id="CHEBI:74257"/>
        <dbReference type="ChEBI" id="CHEBI:456215"/>
        <dbReference type="EC" id="2.7.1.180"/>
    </reaction>
</comment>
<evidence type="ECO:0000256" key="16">
    <source>
        <dbReference type="ARBA" id="ARBA00048540"/>
    </source>
</evidence>
<protein>
    <recommendedName>
        <fullName evidence="3 18">FAD:protein FMN transferase</fullName>
        <ecNumber evidence="2 18">2.7.1.180</ecNumber>
    </recommendedName>
    <alternativeName>
        <fullName evidence="15 18">Flavin transferase</fullName>
    </alternativeName>
</protein>
<dbReference type="PROSITE" id="PS51257">
    <property type="entry name" value="PROKAR_LIPOPROTEIN"/>
    <property type="match status" value="1"/>
</dbReference>
<dbReference type="GO" id="GO:0016740">
    <property type="term" value="F:transferase activity"/>
    <property type="evidence" value="ECO:0007669"/>
    <property type="project" value="UniProtKB-UniRule"/>
</dbReference>
<feature type="chain" id="PRO_5011831330" description="FAD:protein FMN transferase" evidence="20">
    <location>
        <begin position="23"/>
        <end position="341"/>
    </location>
</feature>
<dbReference type="InterPro" id="IPR003374">
    <property type="entry name" value="ApbE-like_sf"/>
</dbReference>
<keyword evidence="9 20" id="KW-0732">Signal</keyword>
<organism evidence="21 22">
    <name type="scientific">Vibrio thalassae</name>
    <dbReference type="NCBI Taxonomy" id="1243014"/>
    <lineage>
        <taxon>Bacteria</taxon>
        <taxon>Pseudomonadati</taxon>
        <taxon>Pseudomonadota</taxon>
        <taxon>Gammaproteobacteria</taxon>
        <taxon>Vibrionales</taxon>
        <taxon>Vibrionaceae</taxon>
        <taxon>Vibrio</taxon>
    </lineage>
</organism>
<name>A0A240ER25_9VIBR</name>
<evidence type="ECO:0000256" key="18">
    <source>
        <dbReference type="PIRNR" id="PIRNR006268"/>
    </source>
</evidence>
<dbReference type="EMBL" id="OANU01000123">
    <property type="protein sequence ID" value="SNX50490.1"/>
    <property type="molecule type" value="Genomic_DNA"/>
</dbReference>
<dbReference type="SUPFAM" id="SSF143631">
    <property type="entry name" value="ApbE-like"/>
    <property type="match status" value="1"/>
</dbReference>
<keyword evidence="7 18" id="KW-0808">Transferase</keyword>
<dbReference type="EC" id="2.7.1.180" evidence="2 18"/>
<reference evidence="22" key="1">
    <citation type="submission" date="2016-06" db="EMBL/GenBank/DDBJ databases">
        <authorList>
            <person name="Rodrigo-Torres L."/>
            <person name="Arahal R.D."/>
            <person name="Lucena T."/>
        </authorList>
    </citation>
    <scope>NUCLEOTIDE SEQUENCE [LARGE SCALE GENOMIC DNA]</scope>
    <source>
        <strain evidence="22">CECT8203</strain>
    </source>
</reference>
<evidence type="ECO:0000256" key="2">
    <source>
        <dbReference type="ARBA" id="ARBA00011955"/>
    </source>
</evidence>
<comment type="cofactor">
    <cofactor evidence="19">
        <name>Mg(2+)</name>
        <dbReference type="ChEBI" id="CHEBI:18420"/>
    </cofactor>
    <cofactor evidence="19">
        <name>Mn(2+)</name>
        <dbReference type="ChEBI" id="CHEBI:29035"/>
    </cofactor>
    <text evidence="19">Magnesium. Can also use manganese.</text>
</comment>
<dbReference type="AlphaFoldDB" id="A0A240ER25"/>
<keyword evidence="10 18" id="KW-0274">FAD</keyword>
<keyword evidence="6 18" id="KW-0285">Flavoprotein</keyword>
<evidence type="ECO:0000313" key="21">
    <source>
        <dbReference type="EMBL" id="SNX50490.1"/>
    </source>
</evidence>
<evidence type="ECO:0000256" key="20">
    <source>
        <dbReference type="RuleBase" id="RU363002"/>
    </source>
</evidence>
<comment type="function">
    <text evidence="20">Flavin transferase that catalyzes the transfer of the FMN moiety of FAD and its covalent binding to the hydroxyl group of a threonine residue in a target flavoprotein.</text>
</comment>
<evidence type="ECO:0000256" key="5">
    <source>
        <dbReference type="ARBA" id="ARBA00022519"/>
    </source>
</evidence>
<dbReference type="InterPro" id="IPR024932">
    <property type="entry name" value="ApbE"/>
</dbReference>
<feature type="binding site" evidence="19">
    <location>
        <position position="296"/>
    </location>
    <ligand>
        <name>Mg(2+)</name>
        <dbReference type="ChEBI" id="CHEBI:18420"/>
    </ligand>
</feature>
<evidence type="ECO:0000256" key="7">
    <source>
        <dbReference type="ARBA" id="ARBA00022679"/>
    </source>
</evidence>
<evidence type="ECO:0000256" key="6">
    <source>
        <dbReference type="ARBA" id="ARBA00022630"/>
    </source>
</evidence>
<keyword evidence="11 18" id="KW-0460">Magnesium</keyword>
<evidence type="ECO:0000256" key="8">
    <source>
        <dbReference type="ARBA" id="ARBA00022723"/>
    </source>
</evidence>
<evidence type="ECO:0000256" key="15">
    <source>
        <dbReference type="ARBA" id="ARBA00031306"/>
    </source>
</evidence>